<keyword evidence="2" id="KW-1185">Reference proteome</keyword>
<evidence type="ECO:0000313" key="2">
    <source>
        <dbReference type="Proteomes" id="UP000194003"/>
    </source>
</evidence>
<reference evidence="1 2" key="1">
    <citation type="journal article" date="2016" name="BMC Genomics">
        <title>Combined genomic and structural analyses of a cultured magnetotactic bacterium reveals its niche adaptation to a dynamic environment.</title>
        <authorList>
            <person name="Araujo A.C."/>
            <person name="Morillo V."/>
            <person name="Cypriano J."/>
            <person name="Teixeira L.C."/>
            <person name="Leao P."/>
            <person name="Lyra S."/>
            <person name="Almeida L.G."/>
            <person name="Bazylinski D.A."/>
            <person name="Vasconcellos A.T."/>
            <person name="Abreu F."/>
            <person name="Lins U."/>
        </authorList>
    </citation>
    <scope>NUCLEOTIDE SEQUENCE [LARGE SCALE GENOMIC DNA]</scope>
    <source>
        <strain evidence="1 2">IT-1</strain>
    </source>
</reference>
<accession>A0A1Y2K0I4</accession>
<name>A0A1Y2K0I4_9PROT</name>
<comment type="caution">
    <text evidence="1">The sequence shown here is derived from an EMBL/GenBank/DDBJ whole genome shotgun (WGS) entry which is preliminary data.</text>
</comment>
<dbReference type="EMBL" id="LVJN01000021">
    <property type="protein sequence ID" value="OSM00253.1"/>
    <property type="molecule type" value="Genomic_DNA"/>
</dbReference>
<proteinExistence type="predicted"/>
<evidence type="ECO:0000313" key="1">
    <source>
        <dbReference type="EMBL" id="OSM00253.1"/>
    </source>
</evidence>
<sequence length="197" mass="22679">MFGVGCPTPPQIQARMRLFFLQSDIPGFSKFQSEDPHADTELRSWLVGYRQHFSQLDGHLRSDIEGDSIKGFFNNYGDLLEAARYLHSKGPEIKLEFPQLEGFRILLNTRYAHTVPDGDNHEFTTPGITETVRTDQPMKDFLKARNLSQNAVWCLEPFQAYVEPRHVTSIQFEAIPETLQKGKNDGDCPPLYWVRFD</sequence>
<organism evidence="1 2">
    <name type="scientific">Magnetofaba australis IT-1</name>
    <dbReference type="NCBI Taxonomy" id="1434232"/>
    <lineage>
        <taxon>Bacteria</taxon>
        <taxon>Pseudomonadati</taxon>
        <taxon>Pseudomonadota</taxon>
        <taxon>Magnetococcia</taxon>
        <taxon>Magnetococcales</taxon>
        <taxon>Magnetococcaceae</taxon>
        <taxon>Magnetofaba</taxon>
    </lineage>
</organism>
<protein>
    <submittedName>
        <fullName evidence="1">Uncharacterized protein</fullName>
    </submittedName>
</protein>
<dbReference type="AlphaFoldDB" id="A0A1Y2K0I4"/>
<dbReference type="Proteomes" id="UP000194003">
    <property type="component" value="Unassembled WGS sequence"/>
</dbReference>
<gene>
    <name evidence="1" type="ORF">MAIT1_00725</name>
</gene>